<evidence type="ECO:0000256" key="6">
    <source>
        <dbReference type="ARBA" id="ARBA00023136"/>
    </source>
</evidence>
<dbReference type="Pfam" id="PF00005">
    <property type="entry name" value="ABC_tran"/>
    <property type="match status" value="1"/>
</dbReference>
<evidence type="ECO:0000256" key="3">
    <source>
        <dbReference type="ARBA" id="ARBA00022741"/>
    </source>
</evidence>
<keyword evidence="11" id="KW-1185">Reference proteome</keyword>
<dbReference type="GO" id="GO:0016887">
    <property type="term" value="F:ATP hydrolysis activity"/>
    <property type="evidence" value="ECO:0007669"/>
    <property type="project" value="InterPro"/>
</dbReference>
<dbReference type="InterPro" id="IPR039421">
    <property type="entry name" value="Type_1_exporter"/>
</dbReference>
<evidence type="ECO:0000256" key="5">
    <source>
        <dbReference type="ARBA" id="ARBA00022989"/>
    </source>
</evidence>
<dbReference type="PANTHER" id="PTHR24221:SF590">
    <property type="entry name" value="COMPONENT LINKED WITH THE ASSEMBLY OF CYTOCHROME' TRANSPORT TRANSMEMBRANE ATP-BINDING PROTEIN ABC TRANSPORTER CYDD-RELATED"/>
    <property type="match status" value="1"/>
</dbReference>
<proteinExistence type="predicted"/>
<evidence type="ECO:0000259" key="9">
    <source>
        <dbReference type="PROSITE" id="PS50929"/>
    </source>
</evidence>
<name>A0A845AB46_9SPHN</name>
<dbReference type="GO" id="GO:0005886">
    <property type="term" value="C:plasma membrane"/>
    <property type="evidence" value="ECO:0007669"/>
    <property type="project" value="UniProtKB-SubCell"/>
</dbReference>
<dbReference type="PROSITE" id="PS50893">
    <property type="entry name" value="ABC_TRANSPORTER_2"/>
    <property type="match status" value="1"/>
</dbReference>
<dbReference type="InterPro" id="IPR003439">
    <property type="entry name" value="ABC_transporter-like_ATP-bd"/>
</dbReference>
<dbReference type="PROSITE" id="PS50929">
    <property type="entry name" value="ABC_TM1F"/>
    <property type="match status" value="1"/>
</dbReference>
<dbReference type="EMBL" id="WTYQ01000005">
    <property type="protein sequence ID" value="MXP26914.1"/>
    <property type="molecule type" value="Genomic_DNA"/>
</dbReference>
<comment type="caution">
    <text evidence="10">The sequence shown here is derived from an EMBL/GenBank/DDBJ whole genome shotgun (WGS) entry which is preliminary data.</text>
</comment>
<gene>
    <name evidence="10" type="ORF">GRI39_12810</name>
</gene>
<evidence type="ECO:0000313" key="10">
    <source>
        <dbReference type="EMBL" id="MXP26914.1"/>
    </source>
</evidence>
<dbReference type="Pfam" id="PF00664">
    <property type="entry name" value="ABC_membrane"/>
    <property type="match status" value="1"/>
</dbReference>
<dbReference type="AlphaFoldDB" id="A0A845AB46"/>
<dbReference type="OrthoDB" id="5288711at2"/>
<dbReference type="InterPro" id="IPR011527">
    <property type="entry name" value="ABC1_TM_dom"/>
</dbReference>
<dbReference type="SMART" id="SM00382">
    <property type="entry name" value="AAA"/>
    <property type="match status" value="1"/>
</dbReference>
<feature type="transmembrane region" description="Helical" evidence="7">
    <location>
        <begin position="15"/>
        <end position="35"/>
    </location>
</feature>
<keyword evidence="4 10" id="KW-0067">ATP-binding</keyword>
<dbReference type="Gene3D" id="3.40.50.300">
    <property type="entry name" value="P-loop containing nucleotide triphosphate hydrolases"/>
    <property type="match status" value="1"/>
</dbReference>
<dbReference type="SUPFAM" id="SSF90123">
    <property type="entry name" value="ABC transporter transmembrane region"/>
    <property type="match status" value="1"/>
</dbReference>
<dbReference type="PANTHER" id="PTHR24221">
    <property type="entry name" value="ATP-BINDING CASSETTE SUB-FAMILY B"/>
    <property type="match status" value="1"/>
</dbReference>
<evidence type="ECO:0000259" key="8">
    <source>
        <dbReference type="PROSITE" id="PS50893"/>
    </source>
</evidence>
<reference evidence="10 11" key="1">
    <citation type="submission" date="2019-12" db="EMBL/GenBank/DDBJ databases">
        <title>Genomic-based taxomic classification of the family Erythrobacteraceae.</title>
        <authorList>
            <person name="Xu L."/>
        </authorList>
    </citation>
    <scope>NUCLEOTIDE SEQUENCE [LARGE SCALE GENOMIC DNA]</scope>
    <source>
        <strain evidence="10 11">DSM 18604</strain>
    </source>
</reference>
<keyword evidence="2 7" id="KW-0812">Transmembrane</keyword>
<dbReference type="InterPro" id="IPR017871">
    <property type="entry name" value="ABC_transporter-like_CS"/>
</dbReference>
<keyword evidence="3" id="KW-0547">Nucleotide-binding</keyword>
<dbReference type="GO" id="GO:0140359">
    <property type="term" value="F:ABC-type transporter activity"/>
    <property type="evidence" value="ECO:0007669"/>
    <property type="project" value="InterPro"/>
</dbReference>
<feature type="transmembrane region" description="Helical" evidence="7">
    <location>
        <begin position="92"/>
        <end position="112"/>
    </location>
</feature>
<dbReference type="GO" id="GO:0005524">
    <property type="term" value="F:ATP binding"/>
    <property type="evidence" value="ECO:0007669"/>
    <property type="project" value="UniProtKB-KW"/>
</dbReference>
<evidence type="ECO:0000313" key="11">
    <source>
        <dbReference type="Proteomes" id="UP000460561"/>
    </source>
</evidence>
<dbReference type="InterPro" id="IPR027417">
    <property type="entry name" value="P-loop_NTPase"/>
</dbReference>
<protein>
    <submittedName>
        <fullName evidence="10">ATP-binding cassette domain-containing protein</fullName>
    </submittedName>
</protein>
<organism evidence="10 11">
    <name type="scientific">Altericroceibacterium indicum</name>
    <dbReference type="NCBI Taxonomy" id="374177"/>
    <lineage>
        <taxon>Bacteria</taxon>
        <taxon>Pseudomonadati</taxon>
        <taxon>Pseudomonadota</taxon>
        <taxon>Alphaproteobacteria</taxon>
        <taxon>Sphingomonadales</taxon>
        <taxon>Erythrobacteraceae</taxon>
        <taxon>Altericroceibacterium</taxon>
    </lineage>
</organism>
<comment type="subcellular location">
    <subcellularLocation>
        <location evidence="1">Cell membrane</location>
        <topology evidence="1">Multi-pass membrane protein</topology>
    </subcellularLocation>
</comment>
<feature type="transmembrane region" description="Helical" evidence="7">
    <location>
        <begin position="195"/>
        <end position="218"/>
    </location>
</feature>
<evidence type="ECO:0000256" key="1">
    <source>
        <dbReference type="ARBA" id="ARBA00004651"/>
    </source>
</evidence>
<dbReference type="Proteomes" id="UP000460561">
    <property type="component" value="Unassembled WGS sequence"/>
</dbReference>
<evidence type="ECO:0000256" key="2">
    <source>
        <dbReference type="ARBA" id="ARBA00022692"/>
    </source>
</evidence>
<accession>A0A845AB46</accession>
<keyword evidence="6 7" id="KW-0472">Membrane</keyword>
<feature type="transmembrane region" description="Helical" evidence="7">
    <location>
        <begin position="118"/>
        <end position="137"/>
    </location>
</feature>
<dbReference type="InterPro" id="IPR003593">
    <property type="entry name" value="AAA+_ATPase"/>
</dbReference>
<keyword evidence="5 7" id="KW-1133">Transmembrane helix</keyword>
<dbReference type="CDD" id="cd03228">
    <property type="entry name" value="ABCC_MRP_Like"/>
    <property type="match status" value="1"/>
</dbReference>
<evidence type="ECO:0000256" key="7">
    <source>
        <dbReference type="SAM" id="Phobius"/>
    </source>
</evidence>
<feature type="domain" description="ABC transporter" evidence="8">
    <location>
        <begin position="285"/>
        <end position="492"/>
    </location>
</feature>
<dbReference type="PROSITE" id="PS00211">
    <property type="entry name" value="ABC_TRANSPORTER_1"/>
    <property type="match status" value="1"/>
</dbReference>
<dbReference type="Gene3D" id="1.20.1560.10">
    <property type="entry name" value="ABC transporter type 1, transmembrane domain"/>
    <property type="match status" value="1"/>
</dbReference>
<evidence type="ECO:0000256" key="4">
    <source>
        <dbReference type="ARBA" id="ARBA00022840"/>
    </source>
</evidence>
<dbReference type="InterPro" id="IPR036640">
    <property type="entry name" value="ABC1_TM_sf"/>
</dbReference>
<sequence>MLVCFIGEPGVNTALWALALSGGTALCAALSSWLAHSGEMSFAARLREKVATHLMLLPPSAVSQYDGQKLRRLVADDIVALHHMIAHFPHEIATFLIVPLASICLLVAIGGWVSLAALIPGLVAALFILVAVPRLASREGKIQFDVMGDIALAVDDYARGIRVNRIFAAEAGAAARYEEATQRFSRGMVERVGRVATIMAMATALLQPVATFAIIYATGFDRPAQVLAASLFFSLAVVTPARQLGHGLDYISMGRAAAGRIRAFLAEASVVGGPVSDQPSERADLVVRNLSVMLADRPALAPVSHCFPAGTLTAITGTSGAGKTTLLRVLAGLEPPTTGTVLLADTPLAELAPANRTAWAALIAQGTDVLSAPIRDNLLLSAPDARDDVLQAALRAAQIEEGLDTDAERLSGGEKQRLNISRAYLSSAPLLLLDEPTSALDADTSRRVVDELRQLAKSTGKVIVMVTHDPAMAARADEILPLHPVDYDGARR</sequence>
<feature type="domain" description="ABC transmembrane type-1" evidence="9">
    <location>
        <begin position="14"/>
        <end position="253"/>
    </location>
</feature>
<dbReference type="SUPFAM" id="SSF52540">
    <property type="entry name" value="P-loop containing nucleoside triphosphate hydrolases"/>
    <property type="match status" value="1"/>
</dbReference>